<dbReference type="Gene3D" id="3.20.20.190">
    <property type="entry name" value="Phosphatidylinositol (PI) phosphodiesterase"/>
    <property type="match status" value="1"/>
</dbReference>
<dbReference type="InterPro" id="IPR017946">
    <property type="entry name" value="PLC-like_Pdiesterase_TIM-brl"/>
</dbReference>
<dbReference type="SUPFAM" id="SSF51695">
    <property type="entry name" value="PLC-like phosphodiesterases"/>
    <property type="match status" value="1"/>
</dbReference>
<organism evidence="2 3">
    <name type="scientific">Gilvimarinus gilvus</name>
    <dbReference type="NCBI Taxonomy" id="3058038"/>
    <lineage>
        <taxon>Bacteria</taxon>
        <taxon>Pseudomonadati</taxon>
        <taxon>Pseudomonadota</taxon>
        <taxon>Gammaproteobacteria</taxon>
        <taxon>Cellvibrionales</taxon>
        <taxon>Cellvibrionaceae</taxon>
        <taxon>Gilvimarinus</taxon>
    </lineage>
</organism>
<dbReference type="EMBL" id="JAXAFO010000041">
    <property type="protein sequence ID" value="MDX6851145.1"/>
    <property type="molecule type" value="Genomic_DNA"/>
</dbReference>
<dbReference type="PANTHER" id="PTHR43805:SF1">
    <property type="entry name" value="GP-PDE DOMAIN-CONTAINING PROTEIN"/>
    <property type="match status" value="1"/>
</dbReference>
<dbReference type="PANTHER" id="PTHR43805">
    <property type="entry name" value="GLYCEROPHOSPHORYL DIESTER PHOSPHODIESTERASE"/>
    <property type="match status" value="1"/>
</dbReference>
<proteinExistence type="predicted"/>
<accession>A0ABU4S1X1</accession>
<dbReference type="RefSeq" id="WP_302722074.1">
    <property type="nucleotide sequence ID" value="NZ_JAULRU010000428.1"/>
</dbReference>
<keyword evidence="3" id="KW-1185">Reference proteome</keyword>
<dbReference type="Proteomes" id="UP001273505">
    <property type="component" value="Unassembled WGS sequence"/>
</dbReference>
<gene>
    <name evidence="2" type="ORF">SCD92_17335</name>
</gene>
<dbReference type="PROSITE" id="PS51704">
    <property type="entry name" value="GP_PDE"/>
    <property type="match status" value="1"/>
</dbReference>
<feature type="domain" description="GP-PDE" evidence="1">
    <location>
        <begin position="34"/>
        <end position="325"/>
    </location>
</feature>
<evidence type="ECO:0000313" key="2">
    <source>
        <dbReference type="EMBL" id="MDX6851145.1"/>
    </source>
</evidence>
<name>A0ABU4S1X1_9GAMM</name>
<evidence type="ECO:0000313" key="3">
    <source>
        <dbReference type="Proteomes" id="UP001273505"/>
    </source>
</evidence>
<comment type="caution">
    <text evidence="2">The sequence shown here is derived from an EMBL/GenBank/DDBJ whole genome shotgun (WGS) entry which is preliminary data.</text>
</comment>
<protein>
    <submittedName>
        <fullName evidence="2">Glycerophosphodiester phosphodiesterase family protein</fullName>
    </submittedName>
</protein>
<evidence type="ECO:0000259" key="1">
    <source>
        <dbReference type="PROSITE" id="PS51704"/>
    </source>
</evidence>
<dbReference type="InterPro" id="IPR030395">
    <property type="entry name" value="GP_PDE_dom"/>
</dbReference>
<reference evidence="2 3" key="1">
    <citation type="submission" date="2023-11" db="EMBL/GenBank/DDBJ databases">
        <title>Gilvimarinus fulvus sp. nov., isolated from the surface of Kelp.</title>
        <authorList>
            <person name="Sun Y.Y."/>
            <person name="Gong Y."/>
            <person name="Du Z.J."/>
        </authorList>
    </citation>
    <scope>NUCLEOTIDE SEQUENCE [LARGE SCALE GENOMIC DNA]</scope>
    <source>
        <strain evidence="2 3">SDUM040013</strain>
    </source>
</reference>
<sequence length="325" mass="36122">MKTTTVILVAIATFAVCVYVFNASWRATPESGGPKLLSHRGVHQTYHREGLTNDTCTAERIDSPAHDFIENTIPSMRAAFAAGADVVELDVHPTTDGYLAVLHDWRLDCRTEGKGPARKHDLAYLKTLDLGYGYTADKGKTFPLRGKGIGMMPELGEVFAEFPDKRFLINFKSREAREGDMLAALLKTHPQWRKTVWGVYGGDAPTWRAKKLIGDNLLGFSRASVKKCLVRYIALGWTGHMPAKCHNTVVMVPIDIAPWLWGWPHLLTQRLHDVGSEIALIGAMDNNGAPSIDTQEQLVLVPDDFSGYLWTDKIEEIGPVIRRGE</sequence>
<dbReference type="Pfam" id="PF03009">
    <property type="entry name" value="GDPD"/>
    <property type="match status" value="1"/>
</dbReference>